<evidence type="ECO:0000313" key="2">
    <source>
        <dbReference type="EMBL" id="UVF18958.1"/>
    </source>
</evidence>
<gene>
    <name evidence="2" type="ORF">HPT29_021170</name>
</gene>
<dbReference type="Proteomes" id="UP001017257">
    <property type="component" value="Chromosome"/>
</dbReference>
<feature type="domain" description="Methyltransferase type 11" evidence="1">
    <location>
        <begin position="56"/>
        <end position="151"/>
    </location>
</feature>
<keyword evidence="3" id="KW-1185">Reference proteome</keyword>
<organism evidence="2 3">
    <name type="scientific">Microvirga terrae</name>
    <dbReference type="NCBI Taxonomy" id="2740529"/>
    <lineage>
        <taxon>Bacteria</taxon>
        <taxon>Pseudomonadati</taxon>
        <taxon>Pseudomonadota</taxon>
        <taxon>Alphaproteobacteria</taxon>
        <taxon>Hyphomicrobiales</taxon>
        <taxon>Methylobacteriaceae</taxon>
        <taxon>Microvirga</taxon>
    </lineage>
</organism>
<reference evidence="2" key="1">
    <citation type="submission" date="2022-08" db="EMBL/GenBank/DDBJ databases">
        <title>Microvirga terrae sp. nov., isolated from soil.</title>
        <authorList>
            <person name="Kim K.H."/>
            <person name="Seo Y.L."/>
            <person name="Kim J.M."/>
            <person name="Lee J.K."/>
            <person name="Han D.M."/>
            <person name="Jeon C.O."/>
        </authorList>
    </citation>
    <scope>NUCLEOTIDE SEQUENCE</scope>
    <source>
        <strain evidence="2">R24</strain>
    </source>
</reference>
<dbReference type="EMBL" id="CP102845">
    <property type="protein sequence ID" value="UVF18958.1"/>
    <property type="molecule type" value="Genomic_DNA"/>
</dbReference>
<dbReference type="RefSeq" id="WP_173945588.1">
    <property type="nucleotide sequence ID" value="NZ_CP102845.1"/>
</dbReference>
<evidence type="ECO:0000259" key="1">
    <source>
        <dbReference type="Pfam" id="PF08241"/>
    </source>
</evidence>
<dbReference type="SUPFAM" id="SSF53335">
    <property type="entry name" value="S-adenosyl-L-methionine-dependent methyltransferases"/>
    <property type="match status" value="1"/>
</dbReference>
<keyword evidence="2" id="KW-0808">Transferase</keyword>
<accession>A0ABY5RPL1</accession>
<dbReference type="InterPro" id="IPR050508">
    <property type="entry name" value="Methyltransf_Superfamily"/>
</dbReference>
<dbReference type="GO" id="GO:0008168">
    <property type="term" value="F:methyltransferase activity"/>
    <property type="evidence" value="ECO:0007669"/>
    <property type="project" value="UniProtKB-KW"/>
</dbReference>
<dbReference type="Pfam" id="PF08241">
    <property type="entry name" value="Methyltransf_11"/>
    <property type="match status" value="1"/>
</dbReference>
<sequence>MTDTILDEAAVAAAWNRNADLWTREVRDGLDLYRELYTLPAFLAFMPPIAGRRVIDLGCGEGSNTRRFARLGGMMTGIDLSTAMIERARQQEAQEPLGISYEIGSFGELAPFGDGDFDCALSTMALMDGPDLGAALRAAFRVLKPGGTLCFSVLHPCFITPAIKWLTDETGAPLGLRVGHYFERMPFVEHWRFSRRDGSEGQAGREPFTVPRFPRTLSDYVNAVIDAGFRIVRVEEPRPGEELARKHDWLDRWYRHVPLVLFVSAIKA</sequence>
<evidence type="ECO:0000313" key="3">
    <source>
        <dbReference type="Proteomes" id="UP001017257"/>
    </source>
</evidence>
<dbReference type="GO" id="GO:0032259">
    <property type="term" value="P:methylation"/>
    <property type="evidence" value="ECO:0007669"/>
    <property type="project" value="UniProtKB-KW"/>
</dbReference>
<keyword evidence="2" id="KW-0489">Methyltransferase</keyword>
<dbReference type="InterPro" id="IPR029063">
    <property type="entry name" value="SAM-dependent_MTases_sf"/>
</dbReference>
<dbReference type="CDD" id="cd02440">
    <property type="entry name" value="AdoMet_MTases"/>
    <property type="match status" value="1"/>
</dbReference>
<name>A0ABY5RPL1_9HYPH</name>
<dbReference type="PANTHER" id="PTHR42912">
    <property type="entry name" value="METHYLTRANSFERASE"/>
    <property type="match status" value="1"/>
</dbReference>
<proteinExistence type="predicted"/>
<dbReference type="InterPro" id="IPR013216">
    <property type="entry name" value="Methyltransf_11"/>
</dbReference>
<dbReference type="Gene3D" id="3.40.50.150">
    <property type="entry name" value="Vaccinia Virus protein VP39"/>
    <property type="match status" value="1"/>
</dbReference>
<protein>
    <submittedName>
        <fullName evidence="2">Class I SAM-dependent methyltransferase</fullName>
    </submittedName>
</protein>